<keyword evidence="2" id="KW-1185">Reference proteome</keyword>
<dbReference type="RefSeq" id="WP_091137112.1">
    <property type="nucleotide sequence ID" value="NZ_FMVJ01000010.1"/>
</dbReference>
<dbReference type="Proteomes" id="UP000199569">
    <property type="component" value="Unassembled WGS sequence"/>
</dbReference>
<reference evidence="1 2" key="1">
    <citation type="submission" date="2016-10" db="EMBL/GenBank/DDBJ databases">
        <authorList>
            <person name="de Groot N.N."/>
        </authorList>
    </citation>
    <scope>NUCLEOTIDE SEQUENCE [LARGE SCALE GENOMIC DNA]</scope>
    <source>
        <strain evidence="1 2">CGMCC 1.7666</strain>
    </source>
</reference>
<sequence>MDASTRLEAHAIIDCLVADGQTFSREKARRLIELVPITRHRRLSYIGAFKSRGSSFRAHAASVGDVNLQGEPYEKKVTLNVPPSHKIGGYVVTHTPGHIAIELMWSNTQSDHTGQACAMTYDARTREPEAMSIAVQKTLTVLFIRLAYVSFVPWKTLDSSRM</sequence>
<dbReference type="EMBL" id="FMVJ01000010">
    <property type="protein sequence ID" value="SCZ00724.1"/>
    <property type="molecule type" value="Genomic_DNA"/>
</dbReference>
<dbReference type="OrthoDB" id="8020009at2"/>
<protein>
    <submittedName>
        <fullName evidence="1">Uncharacterized protein</fullName>
    </submittedName>
</protein>
<accession>A0A1G5KK30</accession>
<gene>
    <name evidence="1" type="ORF">SAMN02927923_03377</name>
</gene>
<name>A0A1G5KK30_9HYPH</name>
<evidence type="ECO:0000313" key="2">
    <source>
        <dbReference type="Proteomes" id="UP000199569"/>
    </source>
</evidence>
<dbReference type="AlphaFoldDB" id="A0A1G5KK30"/>
<organism evidence="1 2">
    <name type="scientific">Microvirga guangxiensis</name>
    <dbReference type="NCBI Taxonomy" id="549386"/>
    <lineage>
        <taxon>Bacteria</taxon>
        <taxon>Pseudomonadati</taxon>
        <taxon>Pseudomonadota</taxon>
        <taxon>Alphaproteobacteria</taxon>
        <taxon>Hyphomicrobiales</taxon>
        <taxon>Methylobacteriaceae</taxon>
        <taxon>Microvirga</taxon>
    </lineage>
</organism>
<proteinExistence type="predicted"/>
<evidence type="ECO:0000313" key="1">
    <source>
        <dbReference type="EMBL" id="SCZ00724.1"/>
    </source>
</evidence>